<feature type="compositionally biased region" description="Low complexity" evidence="1">
    <location>
        <begin position="173"/>
        <end position="195"/>
    </location>
</feature>
<accession>A0A0L0FGV6</accession>
<feature type="compositionally biased region" description="Basic residues" evidence="1">
    <location>
        <begin position="156"/>
        <end position="167"/>
    </location>
</feature>
<organism evidence="2 3">
    <name type="scientific">Sphaeroforma arctica JP610</name>
    <dbReference type="NCBI Taxonomy" id="667725"/>
    <lineage>
        <taxon>Eukaryota</taxon>
        <taxon>Ichthyosporea</taxon>
        <taxon>Ichthyophonida</taxon>
        <taxon>Sphaeroforma</taxon>
    </lineage>
</organism>
<dbReference type="AlphaFoldDB" id="A0A0L0FGV6"/>
<dbReference type="EMBL" id="KQ243319">
    <property type="protein sequence ID" value="KNC75990.1"/>
    <property type="molecule type" value="Genomic_DNA"/>
</dbReference>
<name>A0A0L0FGV6_9EUKA</name>
<evidence type="ECO:0000313" key="3">
    <source>
        <dbReference type="Proteomes" id="UP000054560"/>
    </source>
</evidence>
<dbReference type="RefSeq" id="XP_014149892.1">
    <property type="nucleotide sequence ID" value="XM_014294417.1"/>
</dbReference>
<evidence type="ECO:0000313" key="2">
    <source>
        <dbReference type="EMBL" id="KNC75990.1"/>
    </source>
</evidence>
<feature type="region of interest" description="Disordered" evidence="1">
    <location>
        <begin position="152"/>
        <end position="238"/>
    </location>
</feature>
<reference evidence="2 3" key="1">
    <citation type="submission" date="2011-02" db="EMBL/GenBank/DDBJ databases">
        <title>The Genome Sequence of Sphaeroforma arctica JP610.</title>
        <authorList>
            <consortium name="The Broad Institute Genome Sequencing Platform"/>
            <person name="Russ C."/>
            <person name="Cuomo C."/>
            <person name="Young S.K."/>
            <person name="Zeng Q."/>
            <person name="Gargeya S."/>
            <person name="Alvarado L."/>
            <person name="Berlin A."/>
            <person name="Chapman S.B."/>
            <person name="Chen Z."/>
            <person name="Freedman E."/>
            <person name="Gellesch M."/>
            <person name="Goldberg J."/>
            <person name="Griggs A."/>
            <person name="Gujja S."/>
            <person name="Heilman E."/>
            <person name="Heiman D."/>
            <person name="Howarth C."/>
            <person name="Mehta T."/>
            <person name="Neiman D."/>
            <person name="Pearson M."/>
            <person name="Roberts A."/>
            <person name="Saif S."/>
            <person name="Shea T."/>
            <person name="Shenoy N."/>
            <person name="Sisk P."/>
            <person name="Stolte C."/>
            <person name="Sykes S."/>
            <person name="White J."/>
            <person name="Yandava C."/>
            <person name="Burger G."/>
            <person name="Gray M.W."/>
            <person name="Holland P.W.H."/>
            <person name="King N."/>
            <person name="Lang F.B.F."/>
            <person name="Roger A.J."/>
            <person name="Ruiz-Trillo I."/>
            <person name="Haas B."/>
            <person name="Nusbaum C."/>
            <person name="Birren B."/>
        </authorList>
    </citation>
    <scope>NUCLEOTIDE SEQUENCE [LARGE SCALE GENOMIC DNA]</scope>
    <source>
        <strain evidence="2 3">JP610</strain>
    </source>
</reference>
<sequence length="335" mass="36917">MAGSTQASAGIGDAFMLAVSLKHRLANEQRFSSSNLSNPNSAGRLALPETAAQVLRSENDFNDAEVALHMYTGITNTRSFQHTAERVSEGLLQGRVTVVYEQDEMDENGDHEAGFGLVRVRSTSNIDNLSEVDDLLKDNSFAFASPHSLAPVAQPKRLRKGSKGKHHSANDLSGDSNGANNRSGRSSGRQRGNSGEPNTANQDQDGWTTPKKLPAKKRGSLVLNNKYNGRRQAHAQQKRQTITINGSFEDVNIARIELLSAAMTQTMNRRKSYYYPPGSLKNTMGRVQIFVDHSNLFFGAQMVRSNVDDQGGYVAERRLRLCVKQLVRLIEKGRQ</sequence>
<dbReference type="Proteomes" id="UP000054560">
    <property type="component" value="Unassembled WGS sequence"/>
</dbReference>
<gene>
    <name evidence="2" type="ORF">SARC_11498</name>
</gene>
<proteinExistence type="predicted"/>
<feature type="compositionally biased region" description="Basic residues" evidence="1">
    <location>
        <begin position="228"/>
        <end position="237"/>
    </location>
</feature>
<keyword evidence="3" id="KW-1185">Reference proteome</keyword>
<feature type="non-terminal residue" evidence="2">
    <location>
        <position position="335"/>
    </location>
</feature>
<dbReference type="GeneID" id="25912002"/>
<evidence type="ECO:0000256" key="1">
    <source>
        <dbReference type="SAM" id="MobiDB-lite"/>
    </source>
</evidence>
<protein>
    <submittedName>
        <fullName evidence="2">Uncharacterized protein</fullName>
    </submittedName>
</protein>
<feature type="compositionally biased region" description="Polar residues" evidence="1">
    <location>
        <begin position="196"/>
        <end position="207"/>
    </location>
</feature>